<evidence type="ECO:0000259" key="3">
    <source>
        <dbReference type="SMART" id="SM00479"/>
    </source>
</evidence>
<dbReference type="InterPro" id="IPR012337">
    <property type="entry name" value="RNaseH-like_sf"/>
</dbReference>
<keyword evidence="1" id="KW-0540">Nuclease</keyword>
<dbReference type="PANTHER" id="PTHR30231">
    <property type="entry name" value="DNA POLYMERASE III SUBUNIT EPSILON"/>
    <property type="match status" value="1"/>
</dbReference>
<dbReference type="SMART" id="SM00479">
    <property type="entry name" value="EXOIII"/>
    <property type="match status" value="1"/>
</dbReference>
<keyword evidence="2 4" id="KW-0269">Exonuclease</keyword>
<dbReference type="Pfam" id="PF00929">
    <property type="entry name" value="RNase_T"/>
    <property type="match status" value="1"/>
</dbReference>
<dbReference type="GO" id="GO:0004527">
    <property type="term" value="F:exonuclease activity"/>
    <property type="evidence" value="ECO:0007669"/>
    <property type="project" value="UniProtKB-KW"/>
</dbReference>
<evidence type="ECO:0000256" key="2">
    <source>
        <dbReference type="ARBA" id="ARBA00022839"/>
    </source>
</evidence>
<dbReference type="CDD" id="cd06127">
    <property type="entry name" value="DEDDh"/>
    <property type="match status" value="1"/>
</dbReference>
<dbReference type="InterPro" id="IPR013520">
    <property type="entry name" value="Ribonucl_H"/>
</dbReference>
<dbReference type="InterPro" id="IPR036397">
    <property type="entry name" value="RNaseH_sf"/>
</dbReference>
<dbReference type="RefSeq" id="WP_269123503.1">
    <property type="nucleotide sequence ID" value="NZ_JAPUBN010000011.1"/>
</dbReference>
<evidence type="ECO:0000256" key="1">
    <source>
        <dbReference type="ARBA" id="ARBA00022722"/>
    </source>
</evidence>
<keyword evidence="5" id="KW-1185">Reference proteome</keyword>
<organism evidence="4 5">
    <name type="scientific">Marinomonas phaeophyticola</name>
    <dbReference type="NCBI Taxonomy" id="3004091"/>
    <lineage>
        <taxon>Bacteria</taxon>
        <taxon>Pseudomonadati</taxon>
        <taxon>Pseudomonadota</taxon>
        <taxon>Gammaproteobacteria</taxon>
        <taxon>Oceanospirillales</taxon>
        <taxon>Oceanospirillaceae</taxon>
        <taxon>Marinomonas</taxon>
    </lineage>
</organism>
<dbReference type="Proteomes" id="UP001149719">
    <property type="component" value="Unassembled WGS sequence"/>
</dbReference>
<dbReference type="PANTHER" id="PTHR30231:SF37">
    <property type="entry name" value="EXODEOXYRIBONUCLEASE 10"/>
    <property type="match status" value="1"/>
</dbReference>
<keyword evidence="2 4" id="KW-0378">Hydrolase</keyword>
<evidence type="ECO:0000313" key="4">
    <source>
        <dbReference type="EMBL" id="MCZ2721069.1"/>
    </source>
</evidence>
<protein>
    <submittedName>
        <fullName evidence="4">3'-5' exonuclease</fullName>
    </submittedName>
</protein>
<name>A0ABT4JRV0_9GAMM</name>
<evidence type="ECO:0000313" key="5">
    <source>
        <dbReference type="Proteomes" id="UP001149719"/>
    </source>
</evidence>
<sequence>MTRAPAPFPLERLSDIPERPEDFRLLERIPLTREPQSWPLELSPLVGDEQPMVLLDTETTGLSADDESIIELGMVKVLYSQSAKRIVSIVDVISLYEDPGKPIPELITELTGITDDMVQGQHIDDSLVASWLSDDPLVVAHNAQFDRPFFEKRFAALGHLSWACSASGIDWKALGFESRKLEYLLLRLGWFYEGHRAATDCLAMAWLFNLLPESVANLLSEADRRTVLVRAFGAPFDVKDYLKERGYRWHDGVKGANKHWWREISEDELPQEQTYLDDLYHRGSEHAHYDYKDARNRFKALSLSIK</sequence>
<dbReference type="EMBL" id="JAPUBN010000011">
    <property type="protein sequence ID" value="MCZ2721069.1"/>
    <property type="molecule type" value="Genomic_DNA"/>
</dbReference>
<dbReference type="SUPFAM" id="SSF53098">
    <property type="entry name" value="Ribonuclease H-like"/>
    <property type="match status" value="1"/>
</dbReference>
<accession>A0ABT4JRV0</accession>
<comment type="caution">
    <text evidence="4">The sequence shown here is derived from an EMBL/GenBank/DDBJ whole genome shotgun (WGS) entry which is preliminary data.</text>
</comment>
<proteinExistence type="predicted"/>
<gene>
    <name evidence="4" type="ORF">O1D97_05240</name>
</gene>
<reference evidence="4" key="1">
    <citation type="submission" date="2022-12" db="EMBL/GenBank/DDBJ databases">
        <title>Marinomonas 15G1-11 sp. nov, isolated from marine algae.</title>
        <authorList>
            <person name="Butt M."/>
            <person name="Choi D.G."/>
            <person name="Kim J.M."/>
            <person name="Lee J.K."/>
            <person name="Baek J.H."/>
            <person name="Jeon C.O."/>
        </authorList>
    </citation>
    <scope>NUCLEOTIDE SEQUENCE</scope>
    <source>
        <strain evidence="4">15G1-11</strain>
    </source>
</reference>
<feature type="domain" description="Exonuclease" evidence="3">
    <location>
        <begin position="51"/>
        <end position="217"/>
    </location>
</feature>
<dbReference type="NCBIfam" id="NF006615">
    <property type="entry name" value="PRK09182.1"/>
    <property type="match status" value="1"/>
</dbReference>
<dbReference type="Gene3D" id="3.30.420.10">
    <property type="entry name" value="Ribonuclease H-like superfamily/Ribonuclease H"/>
    <property type="match status" value="1"/>
</dbReference>